<reference evidence="1 2" key="1">
    <citation type="submission" date="2016-05" db="EMBL/GenBank/DDBJ databases">
        <title>Draft Genome Sequences of Stenotrophomonas maltophilia Strains Sm32COP, Sm41DVV, Sm46PAILV, SmF3, SmF22, SmSOFb1 and SmCVFa1, Isolated from Different Manures, in France.</title>
        <authorList>
            <person name="Nazaret S."/>
            <person name="Bodilis J."/>
        </authorList>
    </citation>
    <scope>NUCLEOTIDE SEQUENCE [LARGE SCALE GENOMIC DNA]</scope>
    <source>
        <strain evidence="1 2">Sm46PAILV</strain>
    </source>
</reference>
<gene>
    <name evidence="1" type="ORF">A9K58_17520</name>
</gene>
<dbReference type="Proteomes" id="UP000092256">
    <property type="component" value="Unassembled WGS sequence"/>
</dbReference>
<dbReference type="AlphaFoldDB" id="A0A1A6XNX4"/>
<evidence type="ECO:0000313" key="2">
    <source>
        <dbReference type="Proteomes" id="UP000092256"/>
    </source>
</evidence>
<dbReference type="Gene3D" id="2.60.120.920">
    <property type="match status" value="1"/>
</dbReference>
<comment type="caution">
    <text evidence="1">The sequence shown here is derived from an EMBL/GenBank/DDBJ whole genome shotgun (WGS) entry which is preliminary data.</text>
</comment>
<name>A0A1A6XNX4_STEMA</name>
<dbReference type="RefSeq" id="WP_065200553.1">
    <property type="nucleotide sequence ID" value="NZ_LYVJ01000015.1"/>
</dbReference>
<dbReference type="EMBL" id="LYVJ01000015">
    <property type="protein sequence ID" value="OBU64390.1"/>
    <property type="molecule type" value="Genomic_DNA"/>
</dbReference>
<sequence>MTDTIGRFAALPIGPLLAARDGGLTLATMAAADLNRCARSDFALSAGVVGVEFALWGEDDLSAVVGFVTAAAPLSQAPGANGEGIGWELATGRLIQGIGAIATGLPVVALGDIVGMRVSFGSPSRLHLYLNGALVHQRDLLLAGPLYFAASLAATKAGGLCLAVNAGQWGARSDAAVAGWKLDQAQAPTTRLADDDWLSAPGDSPANVRYEGLVAEGVNLVQELSFWPWGGDPVSQTAAAECVIADAEGLLDDLALSGASGAAVRILQVNDGGMLADAAPVFRCVIDQIEVNDDGSKTLHLRDAHDYLGQTINRGVFLPNITSLAWKPQPVVIGAVASIPAAGANSDATAMFLADSPVHVNAVMDRGDLMEDGTFSMEPDGQQLLLKSPPVTPVVVDGSSIGPGMSPARLEQAVGDVMARLGAGAWSAADCAAVDAATGYAGIGYYAGAAITGRDALNAMLPSYGVGCYQDPTGVLRFVQVVAPETYQGQPAFEISDADMASDLVGVPDDAPNLTRRMAYRPNAQALGASDLVTDVVDVPQSRRDELTGLYRGQVFAAGALDAHYRRADAADPVISLFWNAADAQAEINRVVAMYQRQRFFYQVAIRGDQDMAPLPGQIGRLTYSRYGLADGKPVLVRRVERNPATGDMVLTLWG</sequence>
<evidence type="ECO:0008006" key="3">
    <source>
        <dbReference type="Google" id="ProtNLM"/>
    </source>
</evidence>
<dbReference type="InterPro" id="IPR043136">
    <property type="entry name" value="B30.2/SPRY_sf"/>
</dbReference>
<accession>A0A1A6XNX4</accession>
<evidence type="ECO:0000313" key="1">
    <source>
        <dbReference type="EMBL" id="OBU64390.1"/>
    </source>
</evidence>
<proteinExistence type="predicted"/>
<protein>
    <recommendedName>
        <fullName evidence="3">Phage tail protein</fullName>
    </recommendedName>
</protein>
<organism evidence="1 2">
    <name type="scientific">Stenotrophomonas maltophilia</name>
    <name type="common">Pseudomonas maltophilia</name>
    <name type="synonym">Xanthomonas maltophilia</name>
    <dbReference type="NCBI Taxonomy" id="40324"/>
    <lineage>
        <taxon>Bacteria</taxon>
        <taxon>Pseudomonadati</taxon>
        <taxon>Pseudomonadota</taxon>
        <taxon>Gammaproteobacteria</taxon>
        <taxon>Lysobacterales</taxon>
        <taxon>Lysobacteraceae</taxon>
        <taxon>Stenotrophomonas</taxon>
        <taxon>Stenotrophomonas maltophilia group</taxon>
    </lineage>
</organism>
<dbReference type="OrthoDB" id="6047754at2"/>